<comment type="caution">
    <text evidence="2">The sequence shown here is derived from an EMBL/GenBank/DDBJ whole genome shotgun (WGS) entry which is preliminary data.</text>
</comment>
<dbReference type="EMBL" id="LLXJ01001956">
    <property type="protein sequence ID" value="PKC00153.1"/>
    <property type="molecule type" value="Genomic_DNA"/>
</dbReference>
<dbReference type="VEuPathDB" id="FungiDB:RhiirA1_404160"/>
<reference evidence="2 3" key="2">
    <citation type="submission" date="2017-09" db="EMBL/GenBank/DDBJ databases">
        <title>Extensive intraspecific genome diversity in a model arbuscular mycorrhizal fungus.</title>
        <authorList>
            <person name="Chen E.C."/>
            <person name="Morin E."/>
            <person name="Beaudet D."/>
            <person name="Noel J."/>
            <person name="Ndikumana S."/>
            <person name="Charron P."/>
            <person name="St-Onge C."/>
            <person name="Giorgi J."/>
            <person name="Grigoriev I.V."/>
            <person name="Roux C."/>
            <person name="Martin F.M."/>
            <person name="Corradi N."/>
        </authorList>
    </citation>
    <scope>NUCLEOTIDE SEQUENCE [LARGE SCALE GENOMIC DNA]</scope>
    <source>
        <strain evidence="2 3">A5</strain>
    </source>
</reference>
<accession>A0A2N0NZZ9</accession>
<feature type="region of interest" description="Disordered" evidence="1">
    <location>
        <begin position="1"/>
        <end position="57"/>
    </location>
</feature>
<dbReference type="VEuPathDB" id="FungiDB:RhiirFUN_015187"/>
<protein>
    <submittedName>
        <fullName evidence="2">Uncharacterized protein</fullName>
    </submittedName>
</protein>
<gene>
    <name evidence="2" type="ORF">RhiirA5_428608</name>
</gene>
<reference evidence="2 3" key="1">
    <citation type="submission" date="2016-04" db="EMBL/GenBank/DDBJ databases">
        <title>Genome analyses suggest a sexual origin of heterokaryosis in a supposedly ancient asexual fungus.</title>
        <authorList>
            <person name="Ropars J."/>
            <person name="Sedzielewska K."/>
            <person name="Noel J."/>
            <person name="Charron P."/>
            <person name="Farinelli L."/>
            <person name="Marton T."/>
            <person name="Kruger M."/>
            <person name="Pelin A."/>
            <person name="Brachmann A."/>
            <person name="Corradi N."/>
        </authorList>
    </citation>
    <scope>NUCLEOTIDE SEQUENCE [LARGE SCALE GENOMIC DNA]</scope>
    <source>
        <strain evidence="2 3">A5</strain>
    </source>
</reference>
<evidence type="ECO:0000256" key="1">
    <source>
        <dbReference type="SAM" id="MobiDB-lite"/>
    </source>
</evidence>
<proteinExistence type="predicted"/>
<evidence type="ECO:0000313" key="2">
    <source>
        <dbReference type="EMBL" id="PKC00153.1"/>
    </source>
</evidence>
<name>A0A2N0NZZ9_9GLOM</name>
<dbReference type="Proteomes" id="UP000232722">
    <property type="component" value="Unassembled WGS sequence"/>
</dbReference>
<evidence type="ECO:0000313" key="3">
    <source>
        <dbReference type="Proteomes" id="UP000232722"/>
    </source>
</evidence>
<organism evidence="2 3">
    <name type="scientific">Rhizophagus irregularis</name>
    <dbReference type="NCBI Taxonomy" id="588596"/>
    <lineage>
        <taxon>Eukaryota</taxon>
        <taxon>Fungi</taxon>
        <taxon>Fungi incertae sedis</taxon>
        <taxon>Mucoromycota</taxon>
        <taxon>Glomeromycotina</taxon>
        <taxon>Glomeromycetes</taxon>
        <taxon>Glomerales</taxon>
        <taxon>Glomeraceae</taxon>
        <taxon>Rhizophagus</taxon>
    </lineage>
</organism>
<dbReference type="AlphaFoldDB" id="A0A2N0NZZ9"/>
<sequence>MPPKDTTAPSAPGSVASGTDASMHAPKDKETSPLDASPNKDIMDTNDTSPLPPDTPTISILRHDYQAAAAPNTSPEFVKKYPTNRAMIDAVNNLLLETYHSYTGRARMSSSGDLKRLVIHFNSTTKRNACLFLQHDDLTDLKFFLYDPQQLRTDEDLQAIQVQQARIIYDDASSIQRFMDKQWAIYCYSTCLRITPCSLSLDQKKSRREFVAVLSQLPPNTKDVHLAPLVRAVGAMAVNIPLSLNSYKPKQ</sequence>